<dbReference type="EC" id="3.6.1.27" evidence="3 17"/>
<dbReference type="InterPro" id="IPR003824">
    <property type="entry name" value="UppP"/>
</dbReference>
<comment type="catalytic activity">
    <reaction evidence="16 17">
        <text>di-trans,octa-cis-undecaprenyl diphosphate + H2O = di-trans,octa-cis-undecaprenyl phosphate + phosphate + H(+)</text>
        <dbReference type="Rhea" id="RHEA:28094"/>
        <dbReference type="ChEBI" id="CHEBI:15377"/>
        <dbReference type="ChEBI" id="CHEBI:15378"/>
        <dbReference type="ChEBI" id="CHEBI:43474"/>
        <dbReference type="ChEBI" id="CHEBI:58405"/>
        <dbReference type="ChEBI" id="CHEBI:60392"/>
        <dbReference type="EC" id="3.6.1.27"/>
    </reaction>
</comment>
<reference evidence="18 19" key="2">
    <citation type="submission" date="2020-02" db="EMBL/GenBank/DDBJ databases">
        <title>Candidatus Galacturonibacter soehngenii shows hetero-acetogenic catabolism of galacturonic acid but lacks a canonical carbon monoxide dehydrogenase/acetyl-CoA synthase complex.</title>
        <authorList>
            <person name="Diender M."/>
            <person name="Stouten G.R."/>
            <person name="Petersen J.F."/>
            <person name="Nielsen P.H."/>
            <person name="Dueholm M.S."/>
            <person name="Pronk J.T."/>
            <person name="Van Loosdrecht M.C.M."/>
        </authorList>
    </citation>
    <scope>NUCLEOTIDE SEQUENCE [LARGE SCALE GENOMIC DNA]</scope>
    <source>
        <strain evidence="18">GalUA</strain>
    </source>
</reference>
<evidence type="ECO:0000256" key="9">
    <source>
        <dbReference type="ARBA" id="ARBA00022984"/>
    </source>
</evidence>
<accession>A0A7V7UD07</accession>
<dbReference type="OrthoDB" id="9808289at2"/>
<dbReference type="Pfam" id="PF02673">
    <property type="entry name" value="BacA"/>
    <property type="match status" value="1"/>
</dbReference>
<dbReference type="Proteomes" id="UP000461768">
    <property type="component" value="Unassembled WGS sequence"/>
</dbReference>
<comment type="function">
    <text evidence="17">Catalyzes the dephosphorylation of undecaprenyl diphosphate (UPP). Confers resistance to bacitracin.</text>
</comment>
<keyword evidence="10 17" id="KW-1133">Transmembrane helix</keyword>
<dbReference type="GO" id="GO:0071555">
    <property type="term" value="P:cell wall organization"/>
    <property type="evidence" value="ECO:0007669"/>
    <property type="project" value="UniProtKB-KW"/>
</dbReference>
<evidence type="ECO:0000256" key="13">
    <source>
        <dbReference type="ARBA" id="ARBA00023316"/>
    </source>
</evidence>
<evidence type="ECO:0000256" key="4">
    <source>
        <dbReference type="ARBA" id="ARBA00021581"/>
    </source>
</evidence>
<keyword evidence="6 17" id="KW-0812">Transmembrane</keyword>
<evidence type="ECO:0000256" key="1">
    <source>
        <dbReference type="ARBA" id="ARBA00004651"/>
    </source>
</evidence>
<name>A0A7V7UD07_9FIRM</name>
<dbReference type="PANTHER" id="PTHR30622:SF2">
    <property type="entry name" value="UNDECAPRENYL-DIPHOSPHATASE"/>
    <property type="match status" value="1"/>
</dbReference>
<comment type="subcellular location">
    <subcellularLocation>
        <location evidence="1 17">Cell membrane</location>
        <topology evidence="1 17">Multi-pass membrane protein</topology>
    </subcellularLocation>
</comment>
<feature type="transmembrane region" description="Helical" evidence="17">
    <location>
        <begin position="210"/>
        <end position="228"/>
    </location>
</feature>
<keyword evidence="19" id="KW-1185">Reference proteome</keyword>
<keyword evidence="7 17" id="KW-0378">Hydrolase</keyword>
<evidence type="ECO:0000256" key="11">
    <source>
        <dbReference type="ARBA" id="ARBA00023136"/>
    </source>
</evidence>
<evidence type="ECO:0000256" key="12">
    <source>
        <dbReference type="ARBA" id="ARBA00023251"/>
    </source>
</evidence>
<dbReference type="GO" id="GO:0050380">
    <property type="term" value="F:undecaprenyl-diphosphatase activity"/>
    <property type="evidence" value="ECO:0007669"/>
    <property type="project" value="UniProtKB-UniRule"/>
</dbReference>
<feature type="transmembrane region" description="Helical" evidence="17">
    <location>
        <begin position="132"/>
        <end position="154"/>
    </location>
</feature>
<keyword evidence="11 17" id="KW-0472">Membrane</keyword>
<evidence type="ECO:0000313" key="18">
    <source>
        <dbReference type="EMBL" id="KAB1439821.1"/>
    </source>
</evidence>
<evidence type="ECO:0000256" key="3">
    <source>
        <dbReference type="ARBA" id="ARBA00012374"/>
    </source>
</evidence>
<keyword evidence="5 17" id="KW-1003">Cell membrane</keyword>
<evidence type="ECO:0000256" key="17">
    <source>
        <dbReference type="HAMAP-Rule" id="MF_01006"/>
    </source>
</evidence>
<organism evidence="18 19">
    <name type="scientific">Candidatus Galacturonatibacter soehngenii</name>
    <dbReference type="NCBI Taxonomy" id="2307010"/>
    <lineage>
        <taxon>Bacteria</taxon>
        <taxon>Bacillati</taxon>
        <taxon>Bacillota</taxon>
        <taxon>Clostridia</taxon>
        <taxon>Lachnospirales</taxon>
        <taxon>Lachnospiraceae</taxon>
        <taxon>Candidatus Galacturonatibacter</taxon>
    </lineage>
</organism>
<evidence type="ECO:0000256" key="16">
    <source>
        <dbReference type="ARBA" id="ARBA00047594"/>
    </source>
</evidence>
<evidence type="ECO:0000256" key="5">
    <source>
        <dbReference type="ARBA" id="ARBA00022475"/>
    </source>
</evidence>
<feature type="transmembrane region" description="Helical" evidence="17">
    <location>
        <begin position="42"/>
        <end position="61"/>
    </location>
</feature>
<dbReference type="HAMAP" id="MF_01006">
    <property type="entry name" value="Undec_diphosphatase"/>
    <property type="match status" value="1"/>
</dbReference>
<keyword evidence="13 17" id="KW-0961">Cell wall biogenesis/degradation</keyword>
<dbReference type="RefSeq" id="WP_151142716.1">
    <property type="nucleotide sequence ID" value="NZ_WAGX01000004.1"/>
</dbReference>
<evidence type="ECO:0000256" key="15">
    <source>
        <dbReference type="ARBA" id="ARBA00032932"/>
    </source>
</evidence>
<comment type="miscellaneous">
    <text evidence="17">Bacitracin is thought to be involved in the inhibition of peptidoglycan synthesis by sequestering undecaprenyl diphosphate, thereby reducing the pool of lipid carrier available.</text>
</comment>
<evidence type="ECO:0000256" key="7">
    <source>
        <dbReference type="ARBA" id="ARBA00022801"/>
    </source>
</evidence>
<evidence type="ECO:0000313" key="19">
    <source>
        <dbReference type="Proteomes" id="UP000461768"/>
    </source>
</evidence>
<comment type="similarity">
    <text evidence="2 17">Belongs to the UppP family.</text>
</comment>
<evidence type="ECO:0000256" key="10">
    <source>
        <dbReference type="ARBA" id="ARBA00022989"/>
    </source>
</evidence>
<reference evidence="18 19" key="1">
    <citation type="submission" date="2019-09" db="EMBL/GenBank/DDBJ databases">
        <authorList>
            <person name="Valk L.C."/>
        </authorList>
    </citation>
    <scope>NUCLEOTIDE SEQUENCE [LARGE SCALE GENOMIC DNA]</scope>
    <source>
        <strain evidence="18">GalUA</strain>
    </source>
</reference>
<keyword evidence="12 17" id="KW-0046">Antibiotic resistance</keyword>
<evidence type="ECO:0000256" key="2">
    <source>
        <dbReference type="ARBA" id="ARBA00010621"/>
    </source>
</evidence>
<feature type="transmembrane region" description="Helical" evidence="17">
    <location>
        <begin position="240"/>
        <end position="258"/>
    </location>
</feature>
<dbReference type="PANTHER" id="PTHR30622">
    <property type="entry name" value="UNDECAPRENYL-DIPHOSPHATASE"/>
    <property type="match status" value="1"/>
</dbReference>
<gene>
    <name evidence="17" type="primary">uppP</name>
    <name evidence="18" type="ORF">F7O84_05395</name>
</gene>
<proteinExistence type="inferred from homology"/>
<comment type="caution">
    <text evidence="18">The sequence shown here is derived from an EMBL/GenBank/DDBJ whole genome shotgun (WGS) entry which is preliminary data.</text>
</comment>
<protein>
    <recommendedName>
        <fullName evidence="4 17">Undecaprenyl-diphosphatase</fullName>
        <ecNumber evidence="3 17">3.6.1.27</ecNumber>
    </recommendedName>
    <alternativeName>
        <fullName evidence="15 17">Bacitracin resistance protein</fullName>
    </alternativeName>
    <alternativeName>
        <fullName evidence="14 17">Undecaprenyl pyrophosphate phosphatase</fullName>
    </alternativeName>
</protein>
<feature type="transmembrane region" description="Helical" evidence="17">
    <location>
        <begin position="6"/>
        <end position="30"/>
    </location>
</feature>
<sequence length="292" mass="32054">MSLLQAILMGIIQGITEFLPVSSSGHLAIFKELFQIDLETGILFDIMLHLGTLLAVFIVYFKDIKRLVIESFAILYDCILNLKIFISNIIHKNNEGYRPLVRNAYRKFVILVIFSTIPTAIIGYAAKDLIEVVSKILIVPGVCLIITGILLFIADKYNDGTKTPKQVSYNNAFIIGICQGIATLPGISRSGTTITACLVSGFDKKFAVKYSFIMSIPAILGAAVLELKDITTMNVTPSEIINYVVGAVVAALVGYICIKTMLVVVRRKKFKFFAIYCLLAGTLASVGYFVIS</sequence>
<dbReference type="GO" id="GO:0005886">
    <property type="term" value="C:plasma membrane"/>
    <property type="evidence" value="ECO:0007669"/>
    <property type="project" value="UniProtKB-SubCell"/>
</dbReference>
<keyword evidence="9 17" id="KW-0573">Peptidoglycan synthesis</keyword>
<feature type="transmembrane region" description="Helical" evidence="17">
    <location>
        <begin position="107"/>
        <end position="126"/>
    </location>
</feature>
<evidence type="ECO:0000256" key="6">
    <source>
        <dbReference type="ARBA" id="ARBA00022692"/>
    </source>
</evidence>
<dbReference type="AlphaFoldDB" id="A0A7V7UD07"/>
<dbReference type="GO" id="GO:0008360">
    <property type="term" value="P:regulation of cell shape"/>
    <property type="evidence" value="ECO:0007669"/>
    <property type="project" value="UniProtKB-KW"/>
</dbReference>
<feature type="transmembrane region" description="Helical" evidence="17">
    <location>
        <begin position="270"/>
        <end position="291"/>
    </location>
</feature>
<dbReference type="EMBL" id="WAGX01000004">
    <property type="protein sequence ID" value="KAB1439821.1"/>
    <property type="molecule type" value="Genomic_DNA"/>
</dbReference>
<evidence type="ECO:0000256" key="14">
    <source>
        <dbReference type="ARBA" id="ARBA00032707"/>
    </source>
</evidence>
<evidence type="ECO:0000256" key="8">
    <source>
        <dbReference type="ARBA" id="ARBA00022960"/>
    </source>
</evidence>
<dbReference type="GO" id="GO:0009252">
    <property type="term" value="P:peptidoglycan biosynthetic process"/>
    <property type="evidence" value="ECO:0007669"/>
    <property type="project" value="UniProtKB-KW"/>
</dbReference>
<keyword evidence="8 17" id="KW-0133">Cell shape</keyword>
<dbReference type="GO" id="GO:0046677">
    <property type="term" value="P:response to antibiotic"/>
    <property type="evidence" value="ECO:0007669"/>
    <property type="project" value="UniProtKB-UniRule"/>
</dbReference>